<gene>
    <name evidence="2" type="ORF">SDC9_56584</name>
</gene>
<organism evidence="2">
    <name type="scientific">bioreactor metagenome</name>
    <dbReference type="NCBI Taxonomy" id="1076179"/>
    <lineage>
        <taxon>unclassified sequences</taxon>
        <taxon>metagenomes</taxon>
        <taxon>ecological metagenomes</taxon>
    </lineage>
</organism>
<feature type="transmembrane region" description="Helical" evidence="1">
    <location>
        <begin position="43"/>
        <end position="59"/>
    </location>
</feature>
<keyword evidence="1" id="KW-0472">Membrane</keyword>
<feature type="transmembrane region" description="Helical" evidence="1">
    <location>
        <begin position="15"/>
        <end position="37"/>
    </location>
</feature>
<evidence type="ECO:0000256" key="1">
    <source>
        <dbReference type="SAM" id="Phobius"/>
    </source>
</evidence>
<protein>
    <submittedName>
        <fullName evidence="2">Uncharacterized protein</fullName>
    </submittedName>
</protein>
<name>A0A644X2A8_9ZZZZ</name>
<dbReference type="EMBL" id="VSSQ01001670">
    <property type="protein sequence ID" value="MPM10256.1"/>
    <property type="molecule type" value="Genomic_DNA"/>
</dbReference>
<proteinExistence type="predicted"/>
<feature type="transmembrane region" description="Helical" evidence="1">
    <location>
        <begin position="90"/>
        <end position="108"/>
    </location>
</feature>
<reference evidence="2" key="1">
    <citation type="submission" date="2019-08" db="EMBL/GenBank/DDBJ databases">
        <authorList>
            <person name="Kucharzyk K."/>
            <person name="Murdoch R.W."/>
            <person name="Higgins S."/>
            <person name="Loffler F."/>
        </authorList>
    </citation>
    <scope>NUCLEOTIDE SEQUENCE</scope>
</reference>
<keyword evidence="1" id="KW-1133">Transmembrane helix</keyword>
<dbReference type="AlphaFoldDB" id="A0A644X2A8"/>
<comment type="caution">
    <text evidence="2">The sequence shown here is derived from an EMBL/GenBank/DDBJ whole genome shotgun (WGS) entry which is preliminary data.</text>
</comment>
<sequence>MMICFRIGRDSNHRLVHLGYILFGFVASLCFLTYNLGAANSRWAAMAGLMTTIVLASLANHRLHYTMYKGSYSLYIAGLLMLPWMDVFRITLFGLSFSLEAILFYFLFLKLGAYHQVFDLSKSIRASGLTGLE</sequence>
<keyword evidence="1" id="KW-0812">Transmembrane</keyword>
<accession>A0A644X2A8</accession>
<evidence type="ECO:0000313" key="2">
    <source>
        <dbReference type="EMBL" id="MPM10256.1"/>
    </source>
</evidence>